<name>A0AAD6V8W7_9AGAR</name>
<feature type="signal peptide" evidence="1">
    <location>
        <begin position="1"/>
        <end position="27"/>
    </location>
</feature>
<accession>A0AAD6V8W7</accession>
<feature type="chain" id="PRO_5041951905" evidence="1">
    <location>
        <begin position="28"/>
        <end position="168"/>
    </location>
</feature>
<comment type="caution">
    <text evidence="2">The sequence shown here is derived from an EMBL/GenBank/DDBJ whole genome shotgun (WGS) entry which is preliminary data.</text>
</comment>
<organism evidence="2 3">
    <name type="scientific">Mycena pura</name>
    <dbReference type="NCBI Taxonomy" id="153505"/>
    <lineage>
        <taxon>Eukaryota</taxon>
        <taxon>Fungi</taxon>
        <taxon>Dikarya</taxon>
        <taxon>Basidiomycota</taxon>
        <taxon>Agaricomycotina</taxon>
        <taxon>Agaricomycetes</taxon>
        <taxon>Agaricomycetidae</taxon>
        <taxon>Agaricales</taxon>
        <taxon>Marasmiineae</taxon>
        <taxon>Mycenaceae</taxon>
        <taxon>Mycena</taxon>
    </lineage>
</organism>
<gene>
    <name evidence="2" type="ORF">GGX14DRAFT_466597</name>
</gene>
<keyword evidence="3" id="KW-1185">Reference proteome</keyword>
<proteinExistence type="predicted"/>
<evidence type="ECO:0000313" key="2">
    <source>
        <dbReference type="EMBL" id="KAJ7200291.1"/>
    </source>
</evidence>
<reference evidence="2" key="1">
    <citation type="submission" date="2023-03" db="EMBL/GenBank/DDBJ databases">
        <title>Massive genome expansion in bonnet fungi (Mycena s.s.) driven by repeated elements and novel gene families across ecological guilds.</title>
        <authorList>
            <consortium name="Lawrence Berkeley National Laboratory"/>
            <person name="Harder C.B."/>
            <person name="Miyauchi S."/>
            <person name="Viragh M."/>
            <person name="Kuo A."/>
            <person name="Thoen E."/>
            <person name="Andreopoulos B."/>
            <person name="Lu D."/>
            <person name="Skrede I."/>
            <person name="Drula E."/>
            <person name="Henrissat B."/>
            <person name="Morin E."/>
            <person name="Kohler A."/>
            <person name="Barry K."/>
            <person name="LaButti K."/>
            <person name="Morin E."/>
            <person name="Salamov A."/>
            <person name="Lipzen A."/>
            <person name="Mereny Z."/>
            <person name="Hegedus B."/>
            <person name="Baldrian P."/>
            <person name="Stursova M."/>
            <person name="Weitz H."/>
            <person name="Taylor A."/>
            <person name="Grigoriev I.V."/>
            <person name="Nagy L.G."/>
            <person name="Martin F."/>
            <person name="Kauserud H."/>
        </authorList>
    </citation>
    <scope>NUCLEOTIDE SEQUENCE</scope>
    <source>
        <strain evidence="2">9144</strain>
    </source>
</reference>
<protein>
    <submittedName>
        <fullName evidence="2">Uncharacterized protein</fullName>
    </submittedName>
</protein>
<keyword evidence="1" id="KW-0732">Signal</keyword>
<sequence length="168" mass="19192">MRSFAKRTRRLMLVVVVFAILEWVSHQMPPVLFTDWLTKTKPEAVNDPGEVEDVFRVDIPDDYLSIRFFPGDSRPEDGMFFFDFYDRDRQLACNAPCGYKLELLAPRGLAGPIQSVEAVYGIEAPERLEKFAVVELATCSLARPGKGSFAFHVPRRTRPFVAQPVRHM</sequence>
<evidence type="ECO:0000313" key="3">
    <source>
        <dbReference type="Proteomes" id="UP001219525"/>
    </source>
</evidence>
<dbReference type="EMBL" id="JARJCW010000063">
    <property type="protein sequence ID" value="KAJ7200291.1"/>
    <property type="molecule type" value="Genomic_DNA"/>
</dbReference>
<evidence type="ECO:0000256" key="1">
    <source>
        <dbReference type="SAM" id="SignalP"/>
    </source>
</evidence>
<dbReference type="AlphaFoldDB" id="A0AAD6V8W7"/>
<dbReference type="Proteomes" id="UP001219525">
    <property type="component" value="Unassembled WGS sequence"/>
</dbReference>